<dbReference type="InterPro" id="IPR027377">
    <property type="entry name" value="ZAR1/RTP1-5-like_Znf-3CxxC"/>
</dbReference>
<keyword evidence="3" id="KW-0862">Zinc</keyword>
<dbReference type="OrthoDB" id="10038672at2759"/>
<evidence type="ECO:0000256" key="1">
    <source>
        <dbReference type="ARBA" id="ARBA00022723"/>
    </source>
</evidence>
<evidence type="ECO:0000313" key="7">
    <source>
        <dbReference type="Proteomes" id="UP000299102"/>
    </source>
</evidence>
<evidence type="ECO:0000256" key="4">
    <source>
        <dbReference type="SAM" id="MobiDB-lite"/>
    </source>
</evidence>
<feature type="compositionally biased region" description="Basic and acidic residues" evidence="4">
    <location>
        <begin position="179"/>
        <end position="195"/>
    </location>
</feature>
<dbReference type="Pfam" id="PF23490">
    <property type="entry name" value="ZCCHC24_C"/>
    <property type="match status" value="1"/>
</dbReference>
<feature type="domain" description="3CxxC-type" evidence="5">
    <location>
        <begin position="70"/>
        <end position="117"/>
    </location>
</feature>
<feature type="region of interest" description="Disordered" evidence="4">
    <location>
        <begin position="174"/>
        <end position="195"/>
    </location>
</feature>
<dbReference type="SMART" id="SM01328">
    <property type="entry name" value="zf-3CxxC"/>
    <property type="match status" value="1"/>
</dbReference>
<reference evidence="6 7" key="1">
    <citation type="journal article" date="2019" name="Commun. Biol.">
        <title>The bagworm genome reveals a unique fibroin gene that provides high tensile strength.</title>
        <authorList>
            <person name="Kono N."/>
            <person name="Nakamura H."/>
            <person name="Ohtoshi R."/>
            <person name="Tomita M."/>
            <person name="Numata K."/>
            <person name="Arakawa K."/>
        </authorList>
    </citation>
    <scope>NUCLEOTIDE SEQUENCE [LARGE SCALE GENOMIC DNA]</scope>
</reference>
<sequence length="221" mass="25532">MNNNVTEVRIFVGNESKTRAALDRTMTSRFPSRAGASIPSLIKTFTRSRDLWLQAHPKGEGLTPYQGKKRCFGEFKCPKCKRKWMSGNSWANFSQQCIKCHINVYPHKQHNAPCRITPFLDWPPELLHAASGAPAPVYAYNGQVYPRYLKLCSVHMDEFIFHYNVKSRAEAAITRSRPRREPELRPIEKPDGLDVSDQSKIHPQQLCQKCRTLGFYCRRDY</sequence>
<evidence type="ECO:0000256" key="3">
    <source>
        <dbReference type="ARBA" id="ARBA00022833"/>
    </source>
</evidence>
<keyword evidence="1" id="KW-0479">Metal-binding</keyword>
<evidence type="ECO:0000256" key="2">
    <source>
        <dbReference type="ARBA" id="ARBA00022771"/>
    </source>
</evidence>
<evidence type="ECO:0000259" key="5">
    <source>
        <dbReference type="SMART" id="SM01328"/>
    </source>
</evidence>
<keyword evidence="2" id="KW-0863">Zinc-finger</keyword>
<proteinExistence type="predicted"/>
<dbReference type="Pfam" id="PF17180">
    <property type="entry name" value="Zn_ribbon_3CxxC_2"/>
    <property type="match status" value="1"/>
</dbReference>
<organism evidence="6 7">
    <name type="scientific">Eumeta variegata</name>
    <name type="common">Bagworm moth</name>
    <name type="synonym">Eumeta japonica</name>
    <dbReference type="NCBI Taxonomy" id="151549"/>
    <lineage>
        <taxon>Eukaryota</taxon>
        <taxon>Metazoa</taxon>
        <taxon>Ecdysozoa</taxon>
        <taxon>Arthropoda</taxon>
        <taxon>Hexapoda</taxon>
        <taxon>Insecta</taxon>
        <taxon>Pterygota</taxon>
        <taxon>Neoptera</taxon>
        <taxon>Endopterygota</taxon>
        <taxon>Lepidoptera</taxon>
        <taxon>Glossata</taxon>
        <taxon>Ditrysia</taxon>
        <taxon>Tineoidea</taxon>
        <taxon>Psychidae</taxon>
        <taxon>Oiketicinae</taxon>
        <taxon>Eumeta</taxon>
    </lineage>
</organism>
<dbReference type="InterPro" id="IPR057809">
    <property type="entry name" value="ZCCHC24_C"/>
</dbReference>
<dbReference type="EMBL" id="BGZK01000689">
    <property type="protein sequence ID" value="GBP56307.1"/>
    <property type="molecule type" value="Genomic_DNA"/>
</dbReference>
<dbReference type="Proteomes" id="UP000299102">
    <property type="component" value="Unassembled WGS sequence"/>
</dbReference>
<dbReference type="InterPro" id="IPR033446">
    <property type="entry name" value="ZCCHC24_Znf-3CxxC"/>
</dbReference>
<comment type="caution">
    <text evidence="6">The sequence shown here is derived from an EMBL/GenBank/DDBJ whole genome shotgun (WGS) entry which is preliminary data.</text>
</comment>
<dbReference type="GO" id="GO:0008270">
    <property type="term" value="F:zinc ion binding"/>
    <property type="evidence" value="ECO:0007669"/>
    <property type="project" value="UniProtKB-KW"/>
</dbReference>
<dbReference type="AlphaFoldDB" id="A0A4C1X1V8"/>
<keyword evidence="7" id="KW-1185">Reference proteome</keyword>
<gene>
    <name evidence="6" type="primary">Zcchc24</name>
    <name evidence="6" type="ORF">EVAR_28887_1</name>
</gene>
<name>A0A4C1X1V8_EUMVA</name>
<evidence type="ECO:0000313" key="6">
    <source>
        <dbReference type="EMBL" id="GBP56307.1"/>
    </source>
</evidence>
<accession>A0A4C1X1V8</accession>
<protein>
    <submittedName>
        <fullName evidence="6">Zinc finger CCHC domain-containing protein 24</fullName>
    </submittedName>
</protein>